<proteinExistence type="inferred from homology"/>
<dbReference type="PRINTS" id="PR00622">
    <property type="entry name" value="HISTONEH3"/>
</dbReference>
<accession>A0AAV8WZD7</accession>
<dbReference type="GO" id="GO:0000786">
    <property type="term" value="C:nucleosome"/>
    <property type="evidence" value="ECO:0007669"/>
    <property type="project" value="InterPro"/>
</dbReference>
<dbReference type="Proteomes" id="UP001162162">
    <property type="component" value="Unassembled WGS sequence"/>
</dbReference>
<keyword evidence="5" id="KW-1185">Reference proteome</keyword>
<dbReference type="SMART" id="SM00428">
    <property type="entry name" value="H3"/>
    <property type="match status" value="1"/>
</dbReference>
<sequence>MREIAQDFKTDLRFQNSAVMALQEAGEPYLAGPFGRYKSLGLTHAKRVTILPKENPLAKKKRGERKLKAKNNKKTEEPRTEARM</sequence>
<dbReference type="Gene3D" id="1.10.20.10">
    <property type="entry name" value="Histone, subunit A"/>
    <property type="match status" value="1"/>
</dbReference>
<dbReference type="AlphaFoldDB" id="A0AAV8WZD7"/>
<dbReference type="InterPro" id="IPR000164">
    <property type="entry name" value="Histone_H3/CENP-A"/>
</dbReference>
<name>A0AAV8WZD7_9CUCU</name>
<dbReference type="GO" id="GO:0003677">
    <property type="term" value="F:DNA binding"/>
    <property type="evidence" value="ECO:0007669"/>
    <property type="project" value="InterPro"/>
</dbReference>
<comment type="similarity">
    <text evidence="1">Belongs to the histone H3 family.</text>
</comment>
<feature type="domain" description="Core Histone H2A/H2B/H3" evidence="3">
    <location>
        <begin position="1"/>
        <end position="58"/>
    </location>
</feature>
<evidence type="ECO:0000256" key="2">
    <source>
        <dbReference type="SAM" id="MobiDB-lite"/>
    </source>
</evidence>
<feature type="compositionally biased region" description="Basic and acidic residues" evidence="2">
    <location>
        <begin position="73"/>
        <end position="84"/>
    </location>
</feature>
<gene>
    <name evidence="4" type="ORF">NQ318_015236</name>
</gene>
<comment type="caution">
    <text evidence="4">The sequence shown here is derived from an EMBL/GenBank/DDBJ whole genome shotgun (WGS) entry which is preliminary data.</text>
</comment>
<evidence type="ECO:0000313" key="4">
    <source>
        <dbReference type="EMBL" id="KAJ8931862.1"/>
    </source>
</evidence>
<dbReference type="SUPFAM" id="SSF47113">
    <property type="entry name" value="Histone-fold"/>
    <property type="match status" value="1"/>
</dbReference>
<reference evidence="4" key="1">
    <citation type="journal article" date="2023" name="Insect Mol. Biol.">
        <title>Genome sequencing provides insights into the evolution of gene families encoding plant cell wall-degrading enzymes in longhorned beetles.</title>
        <authorList>
            <person name="Shin N.R."/>
            <person name="Okamura Y."/>
            <person name="Kirsch R."/>
            <person name="Pauchet Y."/>
        </authorList>
    </citation>
    <scope>NUCLEOTIDE SEQUENCE</scope>
    <source>
        <strain evidence="4">AMC_N1</strain>
    </source>
</reference>
<evidence type="ECO:0000259" key="3">
    <source>
        <dbReference type="Pfam" id="PF00125"/>
    </source>
</evidence>
<dbReference type="InterPro" id="IPR007125">
    <property type="entry name" value="H2A/H2B/H3"/>
</dbReference>
<evidence type="ECO:0000256" key="1">
    <source>
        <dbReference type="ARBA" id="ARBA00010343"/>
    </source>
</evidence>
<evidence type="ECO:0000313" key="5">
    <source>
        <dbReference type="Proteomes" id="UP001162162"/>
    </source>
</evidence>
<dbReference type="EMBL" id="JAPWTK010001740">
    <property type="protein sequence ID" value="KAJ8931862.1"/>
    <property type="molecule type" value="Genomic_DNA"/>
</dbReference>
<feature type="compositionally biased region" description="Basic residues" evidence="2">
    <location>
        <begin position="58"/>
        <end position="72"/>
    </location>
</feature>
<dbReference type="InterPro" id="IPR009072">
    <property type="entry name" value="Histone-fold"/>
</dbReference>
<dbReference type="Pfam" id="PF00125">
    <property type="entry name" value="Histone"/>
    <property type="match status" value="1"/>
</dbReference>
<feature type="region of interest" description="Disordered" evidence="2">
    <location>
        <begin position="53"/>
        <end position="84"/>
    </location>
</feature>
<dbReference type="PANTHER" id="PTHR11426">
    <property type="entry name" value="HISTONE H3"/>
    <property type="match status" value="1"/>
</dbReference>
<protein>
    <recommendedName>
        <fullName evidence="3">Core Histone H2A/H2B/H3 domain-containing protein</fullName>
    </recommendedName>
</protein>
<organism evidence="4 5">
    <name type="scientific">Aromia moschata</name>
    <dbReference type="NCBI Taxonomy" id="1265417"/>
    <lineage>
        <taxon>Eukaryota</taxon>
        <taxon>Metazoa</taxon>
        <taxon>Ecdysozoa</taxon>
        <taxon>Arthropoda</taxon>
        <taxon>Hexapoda</taxon>
        <taxon>Insecta</taxon>
        <taxon>Pterygota</taxon>
        <taxon>Neoptera</taxon>
        <taxon>Endopterygota</taxon>
        <taxon>Coleoptera</taxon>
        <taxon>Polyphaga</taxon>
        <taxon>Cucujiformia</taxon>
        <taxon>Chrysomeloidea</taxon>
        <taxon>Cerambycidae</taxon>
        <taxon>Cerambycinae</taxon>
        <taxon>Callichromatini</taxon>
        <taxon>Aromia</taxon>
    </lineage>
</organism>
<dbReference type="GO" id="GO:0030527">
    <property type="term" value="F:structural constituent of chromatin"/>
    <property type="evidence" value="ECO:0007669"/>
    <property type="project" value="InterPro"/>
</dbReference>
<dbReference type="GO" id="GO:0046982">
    <property type="term" value="F:protein heterodimerization activity"/>
    <property type="evidence" value="ECO:0007669"/>
    <property type="project" value="InterPro"/>
</dbReference>